<comment type="catalytic activity">
    <reaction evidence="8">
        <text>[GlcNAc-(1-&gt;4)-Mur2Ac(oyl-L-Ala-gamma-D-Glu-L-Lys-D-Ala-D-Ala)](n)-di-trans,octa-cis-undecaprenyl diphosphate + beta-D-GlcNAc-(1-&gt;4)-Mur2Ac(oyl-L-Ala-gamma-D-Glu-L-Lys-D-Ala-D-Ala)-di-trans,octa-cis-undecaprenyl diphosphate = [GlcNAc-(1-&gt;4)-Mur2Ac(oyl-L-Ala-gamma-D-Glu-L-Lys-D-Ala-D-Ala)](n+1)-di-trans,octa-cis-undecaprenyl diphosphate + di-trans,octa-cis-undecaprenyl diphosphate + H(+)</text>
        <dbReference type="Rhea" id="RHEA:23708"/>
        <dbReference type="Rhea" id="RHEA-COMP:9602"/>
        <dbReference type="Rhea" id="RHEA-COMP:9603"/>
        <dbReference type="ChEBI" id="CHEBI:15378"/>
        <dbReference type="ChEBI" id="CHEBI:58405"/>
        <dbReference type="ChEBI" id="CHEBI:60033"/>
        <dbReference type="ChEBI" id="CHEBI:78435"/>
        <dbReference type="EC" id="2.4.99.28"/>
    </reaction>
</comment>
<dbReference type="InterPro" id="IPR012338">
    <property type="entry name" value="Beta-lactam/transpept-like"/>
</dbReference>
<dbReference type="InterPro" id="IPR001264">
    <property type="entry name" value="Glyco_trans_51"/>
</dbReference>
<evidence type="ECO:0000259" key="11">
    <source>
        <dbReference type="Pfam" id="PF00912"/>
    </source>
</evidence>
<feature type="compositionally biased region" description="Low complexity" evidence="9">
    <location>
        <begin position="109"/>
        <end position="120"/>
    </location>
</feature>
<dbReference type="InterPro" id="IPR023346">
    <property type="entry name" value="Lysozyme-like_dom_sf"/>
</dbReference>
<dbReference type="RefSeq" id="WP_209839081.1">
    <property type="nucleotide sequence ID" value="NZ_JAGGJP010000004.1"/>
</dbReference>
<evidence type="ECO:0000313" key="12">
    <source>
        <dbReference type="EMBL" id="MFC5566166.1"/>
    </source>
</evidence>
<dbReference type="Proteomes" id="UP001596056">
    <property type="component" value="Unassembled WGS sequence"/>
</dbReference>
<keyword evidence="10" id="KW-1133">Transmembrane helix</keyword>
<feature type="transmembrane region" description="Helical" evidence="10">
    <location>
        <begin position="176"/>
        <end position="199"/>
    </location>
</feature>
<keyword evidence="4 12" id="KW-0328">Glycosyltransferase</keyword>
<evidence type="ECO:0000256" key="4">
    <source>
        <dbReference type="ARBA" id="ARBA00022676"/>
    </source>
</evidence>
<name>A0ABW0SBG2_9RHOB</name>
<evidence type="ECO:0000256" key="6">
    <source>
        <dbReference type="ARBA" id="ARBA00023268"/>
    </source>
</evidence>
<dbReference type="PANTHER" id="PTHR32282:SF33">
    <property type="entry name" value="PEPTIDOGLYCAN GLYCOSYLTRANSFERASE"/>
    <property type="match status" value="1"/>
</dbReference>
<comment type="caution">
    <text evidence="12">The sequence shown here is derived from an EMBL/GenBank/DDBJ whole genome shotgun (WGS) entry which is preliminary data.</text>
</comment>
<dbReference type="Gene3D" id="3.40.710.10">
    <property type="entry name" value="DD-peptidase/beta-lactamase superfamily"/>
    <property type="match status" value="1"/>
</dbReference>
<keyword evidence="3" id="KW-0645">Protease</keyword>
<feature type="compositionally biased region" description="Basic and acidic residues" evidence="9">
    <location>
        <begin position="52"/>
        <end position="70"/>
    </location>
</feature>
<keyword evidence="6" id="KW-0511">Multifunctional enzyme</keyword>
<feature type="domain" description="Glycosyl transferase family 51" evidence="11">
    <location>
        <begin position="231"/>
        <end position="397"/>
    </location>
</feature>
<protein>
    <recommendedName>
        <fullName evidence="7">peptidoglycan glycosyltransferase</fullName>
        <ecNumber evidence="7">2.4.99.28</ecNumber>
    </recommendedName>
</protein>
<evidence type="ECO:0000256" key="7">
    <source>
        <dbReference type="ARBA" id="ARBA00044770"/>
    </source>
</evidence>
<keyword evidence="2" id="KW-0121">Carboxypeptidase</keyword>
<evidence type="ECO:0000256" key="2">
    <source>
        <dbReference type="ARBA" id="ARBA00022645"/>
    </source>
</evidence>
<dbReference type="InterPro" id="IPR050396">
    <property type="entry name" value="Glycosyltr_51/Transpeptidase"/>
</dbReference>
<feature type="region of interest" description="Disordered" evidence="9">
    <location>
        <begin position="19"/>
        <end position="166"/>
    </location>
</feature>
<dbReference type="PANTHER" id="PTHR32282">
    <property type="entry name" value="BINDING PROTEIN TRANSPEPTIDASE, PUTATIVE-RELATED"/>
    <property type="match status" value="1"/>
</dbReference>
<dbReference type="EC" id="2.4.99.28" evidence="7"/>
<dbReference type="Pfam" id="PF00912">
    <property type="entry name" value="Transgly"/>
    <property type="match status" value="1"/>
</dbReference>
<dbReference type="GO" id="GO:0016757">
    <property type="term" value="F:glycosyltransferase activity"/>
    <property type="evidence" value="ECO:0007669"/>
    <property type="project" value="UniProtKB-KW"/>
</dbReference>
<accession>A0ABW0SBG2</accession>
<dbReference type="Gene3D" id="1.10.3810.10">
    <property type="entry name" value="Biosynthetic peptidoglycan transglycosylase-like"/>
    <property type="match status" value="1"/>
</dbReference>
<evidence type="ECO:0000256" key="5">
    <source>
        <dbReference type="ARBA" id="ARBA00022679"/>
    </source>
</evidence>
<evidence type="ECO:0000256" key="3">
    <source>
        <dbReference type="ARBA" id="ARBA00022670"/>
    </source>
</evidence>
<feature type="compositionally biased region" description="Basic and acidic residues" evidence="9">
    <location>
        <begin position="96"/>
        <end position="106"/>
    </location>
</feature>
<keyword evidence="10" id="KW-0472">Membrane</keyword>
<evidence type="ECO:0000256" key="8">
    <source>
        <dbReference type="ARBA" id="ARBA00049902"/>
    </source>
</evidence>
<comment type="pathway">
    <text evidence="1">Cell wall biogenesis; peptidoglycan biosynthesis.</text>
</comment>
<organism evidence="12 13">
    <name type="scientific">Rubellimicrobium aerolatum</name>
    <dbReference type="NCBI Taxonomy" id="490979"/>
    <lineage>
        <taxon>Bacteria</taxon>
        <taxon>Pseudomonadati</taxon>
        <taxon>Pseudomonadota</taxon>
        <taxon>Alphaproteobacteria</taxon>
        <taxon>Rhodobacterales</taxon>
        <taxon>Roseobacteraceae</taxon>
        <taxon>Rubellimicrobium</taxon>
    </lineage>
</organism>
<keyword evidence="13" id="KW-1185">Reference proteome</keyword>
<evidence type="ECO:0000256" key="9">
    <source>
        <dbReference type="SAM" id="MobiDB-lite"/>
    </source>
</evidence>
<feature type="compositionally biased region" description="Pro residues" evidence="9">
    <location>
        <begin position="121"/>
        <end position="139"/>
    </location>
</feature>
<keyword evidence="5 12" id="KW-0808">Transferase</keyword>
<gene>
    <name evidence="12" type="ORF">ACFPOC_06995</name>
</gene>
<sequence length="744" mass="75210">MAPDDPPPGPPDLSRLQAALARAATGRREEAGSPVEGGGEAGAHSTSALIRRLREDEARRAAERAAREVARSGAAETGDGPAREVSGRAEVSPMRRALEAAARRPAEAPPLGIGPAEAAPAPEPEPPPEPPPAPPPEIPGPAAAEAPAAPPDWPVIEEPAREGRPRAGALRRAGRWLAGGLLLMAAGAAGMLLLLGALLGDLPVAPIEPAGVPPTLAVRTAGGLPVVAQGPRRGTAVALAGMPPVLTEAVLAVEDRRFRAHGGIDPRAILRAALRNLWAGEVVEGGSTITQQVAKTLYLGPERTLARKLQEAVLAVLLERQVGKDRVLELYLNSVYLGAGAWGMPAAAQTYFGKDLGALTLPEAALLAASIRAPSAVNPLADLPAARERAALVLRLMEEQGRIDGETRAVALAALEGLGPVARVGGHYADWLARELRGLAAPGGWAAVATIDAGLQAEAERAVREVLAAGGVAAGASEAAVVAMTPDGRVRAMVGGVDHRASQFNRAADARRAPGPAFLLVPYLGTLVEGAGPGDPVSDAPMEIPGLPPGAELGAGHGEATLREAFAGRYGYAAARVGQRVGLGEVVAVARRLGIGGDLPDVPALPLGMAGVSLLDLTEAYAAVALGRAPVRATGIEALAGGGGALAVSGAEEREATTLARTQAPMLGLLRAAAAARGAAVPGLEVAGQGGLSPEGSDAWFVGIAGEIVVGVWVGNDDDRALAREAAEPLPVAIFARVAGAATR</sequence>
<reference evidence="13" key="1">
    <citation type="journal article" date="2019" name="Int. J. Syst. Evol. Microbiol.">
        <title>The Global Catalogue of Microorganisms (GCM) 10K type strain sequencing project: providing services to taxonomists for standard genome sequencing and annotation.</title>
        <authorList>
            <consortium name="The Broad Institute Genomics Platform"/>
            <consortium name="The Broad Institute Genome Sequencing Center for Infectious Disease"/>
            <person name="Wu L."/>
            <person name="Ma J."/>
        </authorList>
    </citation>
    <scope>NUCLEOTIDE SEQUENCE [LARGE SCALE GENOMIC DNA]</scope>
    <source>
        <strain evidence="13">KACC 11588</strain>
    </source>
</reference>
<evidence type="ECO:0000256" key="1">
    <source>
        <dbReference type="ARBA" id="ARBA00004752"/>
    </source>
</evidence>
<keyword evidence="10" id="KW-0812">Transmembrane</keyword>
<dbReference type="EMBL" id="JBHSNA010000004">
    <property type="protein sequence ID" value="MFC5566166.1"/>
    <property type="molecule type" value="Genomic_DNA"/>
</dbReference>
<evidence type="ECO:0000313" key="13">
    <source>
        <dbReference type="Proteomes" id="UP001596056"/>
    </source>
</evidence>
<proteinExistence type="predicted"/>
<dbReference type="SUPFAM" id="SSF53955">
    <property type="entry name" value="Lysozyme-like"/>
    <property type="match status" value="1"/>
</dbReference>
<dbReference type="SUPFAM" id="SSF56601">
    <property type="entry name" value="beta-lactamase/transpeptidase-like"/>
    <property type="match status" value="1"/>
</dbReference>
<evidence type="ECO:0000256" key="10">
    <source>
        <dbReference type="SAM" id="Phobius"/>
    </source>
</evidence>
<keyword evidence="3" id="KW-0378">Hydrolase</keyword>
<dbReference type="InterPro" id="IPR036950">
    <property type="entry name" value="PBP_transglycosylase"/>
</dbReference>